<organism evidence="1 2">
    <name type="scientific">Cupriavidus gilardii J11</name>
    <dbReference type="NCBI Taxonomy" id="936133"/>
    <lineage>
        <taxon>Bacteria</taxon>
        <taxon>Pseudomonadati</taxon>
        <taxon>Pseudomonadota</taxon>
        <taxon>Betaproteobacteria</taxon>
        <taxon>Burkholderiales</taxon>
        <taxon>Burkholderiaceae</taxon>
        <taxon>Cupriavidus</taxon>
    </lineage>
</organism>
<evidence type="ECO:0000313" key="1">
    <source>
        <dbReference type="EMBL" id="TWG88154.1"/>
    </source>
</evidence>
<comment type="caution">
    <text evidence="1">The sequence shown here is derived from an EMBL/GenBank/DDBJ whole genome shotgun (WGS) entry which is preliminary data.</text>
</comment>
<proteinExistence type="predicted"/>
<keyword evidence="2" id="KW-1185">Reference proteome</keyword>
<name>A0A562BSN8_9BURK</name>
<evidence type="ECO:0000313" key="2">
    <source>
        <dbReference type="Proteomes" id="UP000318141"/>
    </source>
</evidence>
<accession>A0A562BSN8</accession>
<sequence length="117" mass="13308">MHPIRSRLGQIVIKSAAHFAHPTKSIGERIHLLPYCGLAQRSLRGAQDMGQVLFRQQLEYAVRDRNIVLEFAVVTGILLVKLTPYVNQLSHRTCPSGGDVRARKFPPCLKVLLRRRR</sequence>
<reference evidence="1 2" key="1">
    <citation type="submission" date="2019-07" db="EMBL/GenBank/DDBJ databases">
        <title>Genome sequencing of lignin-degrading bacterial isolates.</title>
        <authorList>
            <person name="Gladden J."/>
        </authorList>
    </citation>
    <scope>NUCLEOTIDE SEQUENCE [LARGE SCALE GENOMIC DNA]</scope>
    <source>
        <strain evidence="1 2">J11</strain>
    </source>
</reference>
<dbReference type="Proteomes" id="UP000318141">
    <property type="component" value="Unassembled WGS sequence"/>
</dbReference>
<dbReference type="AlphaFoldDB" id="A0A562BSN8"/>
<gene>
    <name evidence="1" type="ORF">L602_001400000690</name>
</gene>
<dbReference type="EMBL" id="VLJN01000006">
    <property type="protein sequence ID" value="TWG88154.1"/>
    <property type="molecule type" value="Genomic_DNA"/>
</dbReference>
<protein>
    <submittedName>
        <fullName evidence="1">Uncharacterized protein</fullName>
    </submittedName>
</protein>